<feature type="region of interest" description="Disordered" evidence="3">
    <location>
        <begin position="475"/>
        <end position="516"/>
    </location>
</feature>
<dbReference type="Proteomes" id="UP000735302">
    <property type="component" value="Unassembled WGS sequence"/>
</dbReference>
<dbReference type="GO" id="GO:0005634">
    <property type="term" value="C:nucleus"/>
    <property type="evidence" value="ECO:0007669"/>
    <property type="project" value="UniProtKB-SubCell"/>
</dbReference>
<feature type="compositionally biased region" description="Basic and acidic residues" evidence="3">
    <location>
        <begin position="151"/>
        <end position="181"/>
    </location>
</feature>
<dbReference type="GO" id="GO:0003677">
    <property type="term" value="F:DNA binding"/>
    <property type="evidence" value="ECO:0007669"/>
    <property type="project" value="UniProtKB-UniRule"/>
</dbReference>
<feature type="compositionally biased region" description="Polar residues" evidence="3">
    <location>
        <begin position="16"/>
        <end position="49"/>
    </location>
</feature>
<dbReference type="EMBL" id="BLXT01002187">
    <property type="protein sequence ID" value="GFN91877.1"/>
    <property type="molecule type" value="Genomic_DNA"/>
</dbReference>
<proteinExistence type="predicted"/>
<keyword evidence="6" id="KW-1185">Reference proteome</keyword>
<evidence type="ECO:0000313" key="5">
    <source>
        <dbReference type="EMBL" id="GFN91877.1"/>
    </source>
</evidence>
<organism evidence="5 6">
    <name type="scientific">Plakobranchus ocellatus</name>
    <dbReference type="NCBI Taxonomy" id="259542"/>
    <lineage>
        <taxon>Eukaryota</taxon>
        <taxon>Metazoa</taxon>
        <taxon>Spiralia</taxon>
        <taxon>Lophotrochozoa</taxon>
        <taxon>Mollusca</taxon>
        <taxon>Gastropoda</taxon>
        <taxon>Heterobranchia</taxon>
        <taxon>Euthyneura</taxon>
        <taxon>Panpulmonata</taxon>
        <taxon>Sacoglossa</taxon>
        <taxon>Placobranchoidea</taxon>
        <taxon>Plakobranchidae</taxon>
        <taxon>Plakobranchus</taxon>
    </lineage>
</organism>
<dbReference type="AlphaFoldDB" id="A0AAV3ZAW1"/>
<dbReference type="SUPFAM" id="SSF46689">
    <property type="entry name" value="Homeodomain-like"/>
    <property type="match status" value="1"/>
</dbReference>
<feature type="region of interest" description="Disordered" evidence="3">
    <location>
        <begin position="221"/>
        <end position="240"/>
    </location>
</feature>
<keyword evidence="1 2" id="KW-0238">DNA-binding</keyword>
<name>A0AAV3ZAW1_9GAST</name>
<evidence type="ECO:0000259" key="4">
    <source>
        <dbReference type="PROSITE" id="PS50071"/>
    </source>
</evidence>
<dbReference type="InterPro" id="IPR009057">
    <property type="entry name" value="Homeodomain-like_sf"/>
</dbReference>
<feature type="region of interest" description="Disordered" evidence="3">
    <location>
        <begin position="141"/>
        <end position="184"/>
    </location>
</feature>
<feature type="compositionally biased region" description="Basic and acidic residues" evidence="3">
    <location>
        <begin position="60"/>
        <end position="73"/>
    </location>
</feature>
<feature type="DNA-binding region" description="Homeobox" evidence="1">
    <location>
        <begin position="315"/>
        <end position="374"/>
    </location>
</feature>
<accession>A0AAV3ZAW1</accession>
<sequence>MTDAVIQNPNEHEESNSAISNGSRGPNPSTSEAVTSSQNLFNEAASSVPSDLPIPIPLDQTKKRNKKEDELPTKRSNKRTAIDESSSSGISTSSEGEQKSNGLNSRDFTTKKKSETATSAVTDLCAHSEVEGQHVCIKFSPSSLGSSDSVDSDHFNETKKENNGDVRKNIDLNPNKNDRTKTVKPATAKIFSIASLLGEPVDKQPHKRVQKISESCHLDLKEEAFRGSNSNKENDSQEGELIIDESCNHQSQCGSQGRKRQRSSSSDRWNEPKSSRSFICNSREDAEEETGVGCESAKSPCPETGDSQEQSKTKRKLKRTQYSKSDLRILNAYFNENNWLSPVKQEALAKEMGYTDTQIKTWFQNKRASIYGTRRPKGRNKNQATTWGQLNFSAGVKGQHCYQEYPPNVSSQNILKAHTLEVSALPNKGTMQSSNGSALPARIYLKTASNNFASNNYPNTTCNFTVDHAPQRFSGSLVNPAQDNLFPRPPNRALNFSTDSAQSPQQLNSNSPLPNNTIPEMNSQIHVSGQNGTVVNAEPIVASGASSSHSTYEGSKKPRELHENVNPNEISSLRHQQHVTKGFISTCVESHRQRPFDPSIDYTRPENNPFIATFLNLTGWQWNSPRFSPLVKPHLPPRCFLL</sequence>
<feature type="region of interest" description="Disordered" evidence="3">
    <location>
        <begin position="247"/>
        <end position="321"/>
    </location>
</feature>
<comment type="caution">
    <text evidence="5">The sequence shown here is derived from an EMBL/GenBank/DDBJ whole genome shotgun (WGS) entry which is preliminary data.</text>
</comment>
<evidence type="ECO:0000256" key="2">
    <source>
        <dbReference type="RuleBase" id="RU000682"/>
    </source>
</evidence>
<comment type="subcellular location">
    <subcellularLocation>
        <location evidence="1 2">Nucleus</location>
    </subcellularLocation>
</comment>
<feature type="region of interest" description="Disordered" evidence="3">
    <location>
        <begin position="1"/>
        <end position="119"/>
    </location>
</feature>
<dbReference type="Pfam" id="PF00046">
    <property type="entry name" value="Homeodomain"/>
    <property type="match status" value="1"/>
</dbReference>
<dbReference type="PROSITE" id="PS50071">
    <property type="entry name" value="HOMEOBOX_2"/>
    <property type="match status" value="1"/>
</dbReference>
<evidence type="ECO:0000256" key="3">
    <source>
        <dbReference type="SAM" id="MobiDB-lite"/>
    </source>
</evidence>
<evidence type="ECO:0000256" key="1">
    <source>
        <dbReference type="PROSITE-ProRule" id="PRU00108"/>
    </source>
</evidence>
<dbReference type="SMART" id="SM00389">
    <property type="entry name" value="HOX"/>
    <property type="match status" value="1"/>
</dbReference>
<dbReference type="Gene3D" id="1.10.10.60">
    <property type="entry name" value="Homeodomain-like"/>
    <property type="match status" value="1"/>
</dbReference>
<feature type="domain" description="Homeobox" evidence="4">
    <location>
        <begin position="313"/>
        <end position="373"/>
    </location>
</feature>
<dbReference type="CDD" id="cd00086">
    <property type="entry name" value="homeodomain"/>
    <property type="match status" value="1"/>
</dbReference>
<feature type="compositionally biased region" description="Polar residues" evidence="3">
    <location>
        <begin position="494"/>
        <end position="516"/>
    </location>
</feature>
<gene>
    <name evidence="5" type="ORF">PoB_001838300</name>
</gene>
<keyword evidence="1 2" id="KW-0539">Nucleus</keyword>
<feature type="compositionally biased region" description="Low complexity" evidence="3">
    <location>
        <begin position="84"/>
        <end position="95"/>
    </location>
</feature>
<keyword evidence="1 2" id="KW-0371">Homeobox</keyword>
<evidence type="ECO:0000313" key="6">
    <source>
        <dbReference type="Proteomes" id="UP000735302"/>
    </source>
</evidence>
<protein>
    <submittedName>
        <fullName evidence="5">Homeobox protein engrailed-like</fullName>
    </submittedName>
</protein>
<reference evidence="5 6" key="1">
    <citation type="journal article" date="2021" name="Elife">
        <title>Chloroplast acquisition without the gene transfer in kleptoplastic sea slugs, Plakobranchus ocellatus.</title>
        <authorList>
            <person name="Maeda T."/>
            <person name="Takahashi S."/>
            <person name="Yoshida T."/>
            <person name="Shimamura S."/>
            <person name="Takaki Y."/>
            <person name="Nagai Y."/>
            <person name="Toyoda A."/>
            <person name="Suzuki Y."/>
            <person name="Arimoto A."/>
            <person name="Ishii H."/>
            <person name="Satoh N."/>
            <person name="Nishiyama T."/>
            <person name="Hasebe M."/>
            <person name="Maruyama T."/>
            <person name="Minagawa J."/>
            <person name="Obokata J."/>
            <person name="Shigenobu S."/>
        </authorList>
    </citation>
    <scope>NUCLEOTIDE SEQUENCE [LARGE SCALE GENOMIC DNA]</scope>
</reference>
<dbReference type="InterPro" id="IPR001356">
    <property type="entry name" value="HD"/>
</dbReference>